<feature type="disulfide bond" description="Redox-active" evidence="4">
    <location>
        <begin position="77"/>
        <end position="81"/>
    </location>
</feature>
<dbReference type="SUPFAM" id="SSF52833">
    <property type="entry name" value="Thioredoxin-like"/>
    <property type="match status" value="1"/>
</dbReference>
<feature type="signal peptide" evidence="5">
    <location>
        <begin position="1"/>
        <end position="23"/>
    </location>
</feature>
<organism evidence="7 8">
    <name type="scientific">Candidatus Thermofonsia Clade 3 bacterium</name>
    <dbReference type="NCBI Taxonomy" id="2364212"/>
    <lineage>
        <taxon>Bacteria</taxon>
        <taxon>Bacillati</taxon>
        <taxon>Chloroflexota</taxon>
        <taxon>Candidatus Thermofontia</taxon>
        <taxon>Candidatus Thermofonsia Clade 3</taxon>
    </lineage>
</organism>
<keyword evidence="4" id="KW-1015">Disulfide bond</keyword>
<dbReference type="InterPro" id="IPR003782">
    <property type="entry name" value="SCO1/SenC"/>
</dbReference>
<dbReference type="EMBL" id="PGTN01000069">
    <property type="protein sequence ID" value="PJF47074.1"/>
    <property type="molecule type" value="Genomic_DNA"/>
</dbReference>
<keyword evidence="3" id="KW-0479">Metal-binding</keyword>
<comment type="caution">
    <text evidence="7">The sequence shown here is derived from an EMBL/GenBank/DDBJ whole genome shotgun (WGS) entry which is preliminary data.</text>
</comment>
<evidence type="ECO:0000256" key="4">
    <source>
        <dbReference type="PIRSR" id="PIRSR603782-2"/>
    </source>
</evidence>
<dbReference type="PANTHER" id="PTHR12151">
    <property type="entry name" value="ELECTRON TRANSPORT PROTIN SCO1/SENC FAMILY MEMBER"/>
    <property type="match status" value="1"/>
</dbReference>
<reference evidence="7 8" key="1">
    <citation type="submission" date="2017-11" db="EMBL/GenBank/DDBJ databases">
        <title>Evolution of Phototrophy in the Chloroflexi Phylum Driven by Horizontal Gene Transfer.</title>
        <authorList>
            <person name="Ward L.M."/>
            <person name="Hemp J."/>
            <person name="Shih P.M."/>
            <person name="Mcglynn S.E."/>
            <person name="Fischer W."/>
        </authorList>
    </citation>
    <scope>NUCLEOTIDE SEQUENCE [LARGE SCALE GENOMIC DNA]</scope>
    <source>
        <strain evidence="7">JP3_7</strain>
    </source>
</reference>
<keyword evidence="2 3" id="KW-0186">Copper</keyword>
<feature type="chain" id="PRO_5014630867" description="Thioredoxin domain-containing protein" evidence="5">
    <location>
        <begin position="24"/>
        <end position="199"/>
    </location>
</feature>
<dbReference type="Pfam" id="PF02630">
    <property type="entry name" value="SCO1-SenC"/>
    <property type="match status" value="1"/>
</dbReference>
<keyword evidence="5" id="KW-0732">Signal</keyword>
<name>A0A2M8QBA4_9CHLR</name>
<dbReference type="InterPro" id="IPR013766">
    <property type="entry name" value="Thioredoxin_domain"/>
</dbReference>
<gene>
    <name evidence="7" type="ORF">CUN48_10475</name>
</gene>
<feature type="binding site" evidence="3">
    <location>
        <position position="162"/>
    </location>
    <ligand>
        <name>Cu cation</name>
        <dbReference type="ChEBI" id="CHEBI:23378"/>
    </ligand>
</feature>
<feature type="binding site" evidence="3">
    <location>
        <position position="81"/>
    </location>
    <ligand>
        <name>Cu cation</name>
        <dbReference type="ChEBI" id="CHEBI:23378"/>
    </ligand>
</feature>
<evidence type="ECO:0000256" key="5">
    <source>
        <dbReference type="SAM" id="SignalP"/>
    </source>
</evidence>
<dbReference type="PANTHER" id="PTHR12151:SF25">
    <property type="entry name" value="LINALOOL DEHYDRATASE_ISOMERASE DOMAIN-CONTAINING PROTEIN"/>
    <property type="match status" value="1"/>
</dbReference>
<proteinExistence type="inferred from homology"/>
<dbReference type="Gene3D" id="3.40.30.10">
    <property type="entry name" value="Glutaredoxin"/>
    <property type="match status" value="1"/>
</dbReference>
<sequence length="199" mass="22038">MKLALMGGALAAMLLLGACAAFAPAPTPEPTFPPRAIRVDYPITPPDVPMLDQDGRPAKLSDFRGRLVLIFFSNIRCRESCVNALPQFQAIKQMLGPRSADLTFVMVGTDRVADGPSALKQHLSRYDPTFVGLTAERSDMRQLALRFGIHMYENRDGVLAPHAPFIYLLDRQGRLLYFVQDGVAIPEIVRIVTRLLDES</sequence>
<evidence type="ECO:0000256" key="2">
    <source>
        <dbReference type="ARBA" id="ARBA00023008"/>
    </source>
</evidence>
<protein>
    <recommendedName>
        <fullName evidence="6">Thioredoxin domain-containing protein</fullName>
    </recommendedName>
</protein>
<dbReference type="PROSITE" id="PS51257">
    <property type="entry name" value="PROKAR_LIPOPROTEIN"/>
    <property type="match status" value="1"/>
</dbReference>
<evidence type="ECO:0000313" key="7">
    <source>
        <dbReference type="EMBL" id="PJF47074.1"/>
    </source>
</evidence>
<dbReference type="AlphaFoldDB" id="A0A2M8QBA4"/>
<evidence type="ECO:0000313" key="8">
    <source>
        <dbReference type="Proteomes" id="UP000230790"/>
    </source>
</evidence>
<comment type="similarity">
    <text evidence="1">Belongs to the SCO1/2 family.</text>
</comment>
<dbReference type="Proteomes" id="UP000230790">
    <property type="component" value="Unassembled WGS sequence"/>
</dbReference>
<evidence type="ECO:0000256" key="3">
    <source>
        <dbReference type="PIRSR" id="PIRSR603782-1"/>
    </source>
</evidence>
<feature type="domain" description="Thioredoxin" evidence="6">
    <location>
        <begin position="39"/>
        <end position="197"/>
    </location>
</feature>
<dbReference type="InterPro" id="IPR036249">
    <property type="entry name" value="Thioredoxin-like_sf"/>
</dbReference>
<feature type="binding site" evidence="3">
    <location>
        <position position="77"/>
    </location>
    <ligand>
        <name>Cu cation</name>
        <dbReference type="ChEBI" id="CHEBI:23378"/>
    </ligand>
</feature>
<accession>A0A2M8QBA4</accession>
<dbReference type="GO" id="GO:0046872">
    <property type="term" value="F:metal ion binding"/>
    <property type="evidence" value="ECO:0007669"/>
    <property type="project" value="UniProtKB-KW"/>
</dbReference>
<evidence type="ECO:0000256" key="1">
    <source>
        <dbReference type="ARBA" id="ARBA00010996"/>
    </source>
</evidence>
<dbReference type="PROSITE" id="PS51352">
    <property type="entry name" value="THIOREDOXIN_2"/>
    <property type="match status" value="1"/>
</dbReference>
<evidence type="ECO:0000259" key="6">
    <source>
        <dbReference type="PROSITE" id="PS51352"/>
    </source>
</evidence>
<dbReference type="CDD" id="cd02968">
    <property type="entry name" value="SCO"/>
    <property type="match status" value="1"/>
</dbReference>